<dbReference type="InterPro" id="IPR042044">
    <property type="entry name" value="EXOC6PINT-1/Sec15/Tip20_C_dom2"/>
</dbReference>
<dbReference type="PANTHER" id="PTHR13520:SF0">
    <property type="entry name" value="RAD50-INTERACTING PROTEIN 1"/>
    <property type="match status" value="1"/>
</dbReference>
<dbReference type="AlphaFoldDB" id="K1WCE7"/>
<proteinExistence type="predicted"/>
<dbReference type="eggNOG" id="KOG2218">
    <property type="taxonomic scope" value="Eukaryota"/>
</dbReference>
<dbReference type="GeneID" id="18762736"/>
<dbReference type="GO" id="GO:0006888">
    <property type="term" value="P:endoplasmic reticulum to Golgi vesicle-mediated transport"/>
    <property type="evidence" value="ECO:0007669"/>
    <property type="project" value="InterPro"/>
</dbReference>
<dbReference type="Gene3D" id="1.20.58.670">
    <property type="entry name" value="Dsl1p vesicle tethering complex, Tip20p subunit, domain D"/>
    <property type="match status" value="1"/>
</dbReference>
<sequence length="804" mass="91081">MAQSSSPSISRERSPIAVLINPEKDIPLGERDIRVEDYLNDKLQSPGDLREIAKIVENVSLQRQQLDDQLTKARAEIELAKEACKTREVLMLEKTKEFERQHANVMARLKIVTSSDTPEAAARLLAEPVEGLRKMELTHLYLQMIRDVKTWQAEAKSCLPGNPKKALRPYMLLQGMATRLSELQLSAEGAAVHLVQYVQQTVEVLWAQMKAIMVGEFEAVLKNSRWPDPTSEPTAEWSDCIAKLLEFQMPEIVLARQPLILLPMGSLADPFVQQFRYHFYGDKPTNHPSQLGNFYFAWFVGTISKWQNFLRENIGPLLATHFRGNIYSGNSLYVDPVAAFVTALLPVMREKVNRQIEQIADNPPLFSKFMVQLMDFDETIRSKFNYDGGNPDLGWKGLTWDVLDIWFDSWYNVEKKFAIDRYWDIMHTQNSSMIDYDSSGPGKTKPTFGAAKISDLIQNVTVQYRQVRKFSHKMKFLIGIQLEILDLYWGALKDSLNLYTTMTSTVGRAIHGSTKEQQAALQGVGKLETLCKVFGSAEHLISTMKDWSNEEFFICLWEGLQERARDTDSTVALAGEMSYTVVRESTSDAMGSETEGAVFDKTIENYEQLRRMAESNIIQALKYGFPSSFKLYINRPQWSSVDDISGTWPSARTAELDAPLQELKASLTFLRKSLADAPFRRIWREALSSLADLIYDQIVVKQEFTTVGAAQLRCDFEAIQATVDRYITYSKNSSLSMPKLREAIQLLNIPVEGGEGDVGLKEISEEIFAGAERTSAMLERLGMEYLSNGEARAVLARRLEASTD</sequence>
<dbReference type="EMBL" id="JH921443">
    <property type="protein sequence ID" value="EKD15040.1"/>
    <property type="molecule type" value="Genomic_DNA"/>
</dbReference>
<dbReference type="GO" id="GO:0060628">
    <property type="term" value="P:regulation of ER to Golgi vesicle-mediated transport"/>
    <property type="evidence" value="ECO:0007669"/>
    <property type="project" value="TreeGrafter"/>
</dbReference>
<dbReference type="GO" id="GO:0070939">
    <property type="term" value="C:Dsl1/NZR complex"/>
    <property type="evidence" value="ECO:0007669"/>
    <property type="project" value="InterPro"/>
</dbReference>
<accession>K1WCE7</accession>
<reference evidence="2 3" key="1">
    <citation type="journal article" date="2012" name="BMC Genomics">
        <title>Sequencing the genome of Marssonina brunnea reveals fungus-poplar co-evolution.</title>
        <authorList>
            <person name="Zhu S."/>
            <person name="Cao Y.-Z."/>
            <person name="Jiang C."/>
            <person name="Tan B.-Y."/>
            <person name="Wang Z."/>
            <person name="Feng S."/>
            <person name="Zhang L."/>
            <person name="Su X.-H."/>
            <person name="Brejova B."/>
            <person name="Vinar T."/>
            <person name="Xu M."/>
            <person name="Wang M.-X."/>
            <person name="Zhang S.-G."/>
            <person name="Huang M.-R."/>
            <person name="Wu R."/>
            <person name="Zhou Y."/>
        </authorList>
    </citation>
    <scope>NUCLEOTIDE SEQUENCE [LARGE SCALE GENOMIC DNA]</scope>
    <source>
        <strain evidence="2 3">MB_m1</strain>
    </source>
</reference>
<evidence type="ECO:0000313" key="2">
    <source>
        <dbReference type="EMBL" id="EKD15040.1"/>
    </source>
</evidence>
<dbReference type="GO" id="GO:0006890">
    <property type="term" value="P:retrograde vesicle-mediated transport, Golgi to endoplasmic reticulum"/>
    <property type="evidence" value="ECO:0007669"/>
    <property type="project" value="InterPro"/>
</dbReference>
<keyword evidence="1" id="KW-0175">Coiled coil</keyword>
<dbReference type="OMA" id="GMTWEVL"/>
<protein>
    <submittedName>
        <fullName evidence="2">RINT-1 family protein</fullName>
    </submittedName>
</protein>
<dbReference type="RefSeq" id="XP_007294690.1">
    <property type="nucleotide sequence ID" value="XM_007294628.1"/>
</dbReference>
<name>K1WCE7_MARBU</name>
<dbReference type="STRING" id="1072389.K1WCE7"/>
<organism evidence="2 3">
    <name type="scientific">Marssonina brunnea f. sp. multigermtubi (strain MB_m1)</name>
    <name type="common">Marssonina leaf spot fungus</name>
    <dbReference type="NCBI Taxonomy" id="1072389"/>
    <lineage>
        <taxon>Eukaryota</taxon>
        <taxon>Fungi</taxon>
        <taxon>Dikarya</taxon>
        <taxon>Ascomycota</taxon>
        <taxon>Pezizomycotina</taxon>
        <taxon>Leotiomycetes</taxon>
        <taxon>Helotiales</taxon>
        <taxon>Drepanopezizaceae</taxon>
        <taxon>Drepanopeziza</taxon>
    </lineage>
</organism>
<dbReference type="HOGENOM" id="CLU_015529_1_0_1"/>
<dbReference type="OrthoDB" id="2189254at2759"/>
<dbReference type="Pfam" id="PF04437">
    <property type="entry name" value="RINT1_TIP1"/>
    <property type="match status" value="1"/>
</dbReference>
<dbReference type="InterPro" id="IPR007528">
    <property type="entry name" value="RINT1_Tip20"/>
</dbReference>
<keyword evidence="3" id="KW-1185">Reference proteome</keyword>
<evidence type="ECO:0000256" key="1">
    <source>
        <dbReference type="SAM" id="Coils"/>
    </source>
</evidence>
<dbReference type="InParanoid" id="K1WCE7"/>
<dbReference type="PANTHER" id="PTHR13520">
    <property type="entry name" value="RAD50-INTERACTING PROTEIN 1 RINT-1"/>
    <property type="match status" value="1"/>
</dbReference>
<dbReference type="PROSITE" id="PS51386">
    <property type="entry name" value="RINT1_TIP20"/>
    <property type="match status" value="1"/>
</dbReference>
<dbReference type="KEGG" id="mbe:MBM_06801"/>
<dbReference type="Proteomes" id="UP000006753">
    <property type="component" value="Unassembled WGS sequence"/>
</dbReference>
<evidence type="ECO:0000313" key="3">
    <source>
        <dbReference type="Proteomes" id="UP000006753"/>
    </source>
</evidence>
<gene>
    <name evidence="2" type="ORF">MBM_06801</name>
</gene>
<feature type="coiled-coil region" evidence="1">
    <location>
        <begin position="56"/>
        <end position="83"/>
    </location>
</feature>